<sequence>MIPNVGSEFRISDKLSVQLDVSASFWNSFNGTPLQFVQVFPELRYYTNQDNTGFFAGAHIGFGMFHLTKNRFPFSVSGQKYPKGTYQTGRNNYYGITLGYNYFFNRHWGMELFLGGGSSQSNYKGYNAEGDRIDNIDNSDPENPVITTSGFNKSGEWLPYRGGVMLIYRL</sequence>
<dbReference type="Proteomes" id="UP000652231">
    <property type="component" value="Unassembled WGS sequence"/>
</dbReference>
<dbReference type="EMBL" id="BMGK01000012">
    <property type="protein sequence ID" value="GGE00337.1"/>
    <property type="molecule type" value="Genomic_DNA"/>
</dbReference>
<accession>A0A8J2YCB9</accession>
<protein>
    <recommendedName>
        <fullName evidence="3">DUF3575 domain-containing protein</fullName>
    </recommendedName>
</protein>
<evidence type="ECO:0000313" key="1">
    <source>
        <dbReference type="EMBL" id="GGE00337.1"/>
    </source>
</evidence>
<gene>
    <name evidence="1" type="ORF">GCM10011312_24800</name>
</gene>
<name>A0A8J2YCB9_9FLAO</name>
<reference evidence="1" key="2">
    <citation type="submission" date="2020-09" db="EMBL/GenBank/DDBJ databases">
        <authorList>
            <person name="Sun Q."/>
            <person name="Zhou Y."/>
        </authorList>
    </citation>
    <scope>NUCLEOTIDE SEQUENCE</scope>
    <source>
        <strain evidence="1">CGMCC 1.12924</strain>
    </source>
</reference>
<comment type="caution">
    <text evidence="1">The sequence shown here is derived from an EMBL/GenBank/DDBJ whole genome shotgun (WGS) entry which is preliminary data.</text>
</comment>
<keyword evidence="2" id="KW-1185">Reference proteome</keyword>
<evidence type="ECO:0000313" key="2">
    <source>
        <dbReference type="Proteomes" id="UP000652231"/>
    </source>
</evidence>
<evidence type="ECO:0008006" key="3">
    <source>
        <dbReference type="Google" id="ProtNLM"/>
    </source>
</evidence>
<dbReference type="InterPro" id="IPR021958">
    <property type="entry name" value="DUF3575"/>
</dbReference>
<organism evidence="1 2">
    <name type="scientific">Planktosalinus lacus</name>
    <dbReference type="NCBI Taxonomy" id="1526573"/>
    <lineage>
        <taxon>Bacteria</taxon>
        <taxon>Pseudomonadati</taxon>
        <taxon>Bacteroidota</taxon>
        <taxon>Flavobacteriia</taxon>
        <taxon>Flavobacteriales</taxon>
        <taxon>Flavobacteriaceae</taxon>
        <taxon>Planktosalinus</taxon>
    </lineage>
</organism>
<reference evidence="1" key="1">
    <citation type="journal article" date="2014" name="Int. J. Syst. Evol. Microbiol.">
        <title>Complete genome sequence of Corynebacterium casei LMG S-19264T (=DSM 44701T), isolated from a smear-ripened cheese.</title>
        <authorList>
            <consortium name="US DOE Joint Genome Institute (JGI-PGF)"/>
            <person name="Walter F."/>
            <person name="Albersmeier A."/>
            <person name="Kalinowski J."/>
            <person name="Ruckert C."/>
        </authorList>
    </citation>
    <scope>NUCLEOTIDE SEQUENCE</scope>
    <source>
        <strain evidence="1">CGMCC 1.12924</strain>
    </source>
</reference>
<proteinExistence type="predicted"/>
<dbReference type="AlphaFoldDB" id="A0A8J2YCB9"/>
<dbReference type="Pfam" id="PF12099">
    <property type="entry name" value="DUF3575"/>
    <property type="match status" value="1"/>
</dbReference>